<accession>A0AAD4LRJ9</accession>
<feature type="compositionally biased region" description="Basic and acidic residues" evidence="1">
    <location>
        <begin position="91"/>
        <end position="102"/>
    </location>
</feature>
<organism evidence="2 3">
    <name type="scientific">Lactarius akahatsu</name>
    <dbReference type="NCBI Taxonomy" id="416441"/>
    <lineage>
        <taxon>Eukaryota</taxon>
        <taxon>Fungi</taxon>
        <taxon>Dikarya</taxon>
        <taxon>Basidiomycota</taxon>
        <taxon>Agaricomycotina</taxon>
        <taxon>Agaricomycetes</taxon>
        <taxon>Russulales</taxon>
        <taxon>Russulaceae</taxon>
        <taxon>Lactarius</taxon>
    </lineage>
</organism>
<proteinExistence type="predicted"/>
<dbReference type="Proteomes" id="UP001201163">
    <property type="component" value="Unassembled WGS sequence"/>
</dbReference>
<feature type="compositionally biased region" description="Low complexity" evidence="1">
    <location>
        <begin position="52"/>
        <end position="62"/>
    </location>
</feature>
<protein>
    <submittedName>
        <fullName evidence="2">Uncharacterized protein</fullName>
    </submittedName>
</protein>
<evidence type="ECO:0000313" key="3">
    <source>
        <dbReference type="Proteomes" id="UP001201163"/>
    </source>
</evidence>
<comment type="caution">
    <text evidence="2">The sequence shown here is derived from an EMBL/GenBank/DDBJ whole genome shotgun (WGS) entry which is preliminary data.</text>
</comment>
<name>A0AAD4LRJ9_9AGAM</name>
<keyword evidence="3" id="KW-1185">Reference proteome</keyword>
<dbReference type="EMBL" id="JAKELL010000003">
    <property type="protein sequence ID" value="KAH8999733.1"/>
    <property type="molecule type" value="Genomic_DNA"/>
</dbReference>
<feature type="region of interest" description="Disordered" evidence="1">
    <location>
        <begin position="52"/>
        <end position="133"/>
    </location>
</feature>
<gene>
    <name evidence="2" type="ORF">EDB92DRAFT_1812857</name>
</gene>
<dbReference type="AlphaFoldDB" id="A0AAD4LRJ9"/>
<evidence type="ECO:0000256" key="1">
    <source>
        <dbReference type="SAM" id="MobiDB-lite"/>
    </source>
</evidence>
<sequence>MPPVPAPINVDDNIWFDADEGPDDVWTPPQPPHVQTVRVEDDTRLFEGVKPSISSFSSVPGSHYQPLFPRGALEQPRDPDMVQPTTPQPRKLPEVEDKEPRKKAIVPQNHPLHLYNQKKRSSGSDADDERLKK</sequence>
<reference evidence="2" key="1">
    <citation type="submission" date="2022-01" db="EMBL/GenBank/DDBJ databases">
        <title>Comparative genomics reveals a dynamic genome evolution in the ectomycorrhizal milk-cap (Lactarius) mushrooms.</title>
        <authorList>
            <consortium name="DOE Joint Genome Institute"/>
            <person name="Lebreton A."/>
            <person name="Tang N."/>
            <person name="Kuo A."/>
            <person name="LaButti K."/>
            <person name="Drula E."/>
            <person name="Barry K."/>
            <person name="Clum A."/>
            <person name="Lipzen A."/>
            <person name="Mousain D."/>
            <person name="Ng V."/>
            <person name="Wang R."/>
            <person name="Wang X."/>
            <person name="Dai Y."/>
            <person name="Henrissat B."/>
            <person name="Grigoriev I.V."/>
            <person name="Guerin-Laguette A."/>
            <person name="Yu F."/>
            <person name="Martin F.M."/>
        </authorList>
    </citation>
    <scope>NUCLEOTIDE SEQUENCE</scope>
    <source>
        <strain evidence="2">QP</strain>
    </source>
</reference>
<evidence type="ECO:0000313" key="2">
    <source>
        <dbReference type="EMBL" id="KAH8999733.1"/>
    </source>
</evidence>